<evidence type="ECO:0000313" key="4">
    <source>
        <dbReference type="Proteomes" id="UP000509597"/>
    </source>
</evidence>
<dbReference type="AlphaFoldDB" id="A0A7H9BMC1"/>
<feature type="chain" id="PRO_5028923642" evidence="1">
    <location>
        <begin position="21"/>
        <end position="297"/>
    </location>
</feature>
<name>A0A7H9BMC1_9NEIS</name>
<reference evidence="3 4" key="1">
    <citation type="submission" date="2020-07" db="EMBL/GenBank/DDBJ databases">
        <title>Complete genome sequence of Chitinibacter sp. 2T18.</title>
        <authorList>
            <person name="Bae J.-W."/>
            <person name="Choi J.-W."/>
        </authorList>
    </citation>
    <scope>NUCLEOTIDE SEQUENCE [LARGE SCALE GENOMIC DNA]</scope>
    <source>
        <strain evidence="3 4">2T18</strain>
    </source>
</reference>
<accession>A0A7H9BMC1</accession>
<dbReference type="SUPFAM" id="SSF53474">
    <property type="entry name" value="alpha/beta-Hydrolases"/>
    <property type="match status" value="1"/>
</dbReference>
<evidence type="ECO:0000256" key="1">
    <source>
        <dbReference type="SAM" id="SignalP"/>
    </source>
</evidence>
<proteinExistence type="predicted"/>
<dbReference type="EMBL" id="CP058627">
    <property type="protein sequence ID" value="QLG89388.1"/>
    <property type="molecule type" value="Genomic_DNA"/>
</dbReference>
<sequence length="297" mass="32597">MKKILSIGMAALALNLSSSAWSLNIVPPGDRDTQLDRWSNRPEEQVVKITTEAPLNWSKLDVKVWRQPKPAPYVVLLHGSASIHEKGRIEGWWRNADDVQALFYSMGFHVVQLTRRGYGDSEGTRSEVFANKSAHSDNEYTTLLLKDAALDVAPVLQWASKQADFQPQAILVGHSFGGILALHTADLAPSVVGVIDIAGGLGFFNQTEPSKQDPTSLAAILANTKTKKPNLLIYAKHDTVIAYSLGEAIAAQQAKISNSTLISPKTLEGRDPHAALIMGMNIEFWQDDAYRFLRSLP</sequence>
<dbReference type="Proteomes" id="UP000509597">
    <property type="component" value="Chromosome"/>
</dbReference>
<evidence type="ECO:0000313" key="3">
    <source>
        <dbReference type="EMBL" id="QLG89388.1"/>
    </source>
</evidence>
<dbReference type="Gene3D" id="3.40.50.1820">
    <property type="entry name" value="alpha/beta hydrolase"/>
    <property type="match status" value="1"/>
</dbReference>
<keyword evidence="3" id="KW-0378">Hydrolase</keyword>
<dbReference type="InterPro" id="IPR000073">
    <property type="entry name" value="AB_hydrolase_1"/>
</dbReference>
<protein>
    <submittedName>
        <fullName evidence="3">Alpha/beta hydrolase</fullName>
    </submittedName>
</protein>
<feature type="domain" description="AB hydrolase-1" evidence="2">
    <location>
        <begin position="74"/>
        <end position="199"/>
    </location>
</feature>
<gene>
    <name evidence="3" type="ORF">HQ393_14670</name>
</gene>
<dbReference type="KEGG" id="chiz:HQ393_14670"/>
<feature type="signal peptide" evidence="1">
    <location>
        <begin position="1"/>
        <end position="20"/>
    </location>
</feature>
<dbReference type="GO" id="GO:0016787">
    <property type="term" value="F:hydrolase activity"/>
    <property type="evidence" value="ECO:0007669"/>
    <property type="project" value="UniProtKB-KW"/>
</dbReference>
<evidence type="ECO:0000259" key="2">
    <source>
        <dbReference type="Pfam" id="PF12697"/>
    </source>
</evidence>
<dbReference type="InterPro" id="IPR029058">
    <property type="entry name" value="AB_hydrolase_fold"/>
</dbReference>
<keyword evidence="1" id="KW-0732">Signal</keyword>
<organism evidence="3 4">
    <name type="scientific">Chitinibacter bivalviorum</name>
    <dbReference type="NCBI Taxonomy" id="2739434"/>
    <lineage>
        <taxon>Bacteria</taxon>
        <taxon>Pseudomonadati</taxon>
        <taxon>Pseudomonadota</taxon>
        <taxon>Betaproteobacteria</taxon>
        <taxon>Neisseriales</taxon>
        <taxon>Chitinibacteraceae</taxon>
        <taxon>Chitinibacter</taxon>
    </lineage>
</organism>
<keyword evidence="4" id="KW-1185">Reference proteome</keyword>
<dbReference type="RefSeq" id="WP_179355980.1">
    <property type="nucleotide sequence ID" value="NZ_CP058627.1"/>
</dbReference>
<dbReference type="Pfam" id="PF12697">
    <property type="entry name" value="Abhydrolase_6"/>
    <property type="match status" value="1"/>
</dbReference>